<comment type="caution">
    <text evidence="2">The sequence shown here is derived from an EMBL/GenBank/DDBJ whole genome shotgun (WGS) entry which is preliminary data.</text>
</comment>
<keyword evidence="1" id="KW-0732">Signal</keyword>
<evidence type="ECO:0000256" key="1">
    <source>
        <dbReference type="SAM" id="SignalP"/>
    </source>
</evidence>
<feature type="chain" id="PRO_5035756159" evidence="1">
    <location>
        <begin position="17"/>
        <end position="136"/>
    </location>
</feature>
<accession>A0A8S1CL03</accession>
<evidence type="ECO:0000313" key="3">
    <source>
        <dbReference type="Proteomes" id="UP000494165"/>
    </source>
</evidence>
<gene>
    <name evidence="2" type="ORF">CLODIP_2_CD08370</name>
</gene>
<reference evidence="2 3" key="1">
    <citation type="submission" date="2020-04" db="EMBL/GenBank/DDBJ databases">
        <authorList>
            <person name="Alioto T."/>
            <person name="Alioto T."/>
            <person name="Gomez Garrido J."/>
        </authorList>
    </citation>
    <scope>NUCLEOTIDE SEQUENCE [LARGE SCALE GENOMIC DNA]</scope>
</reference>
<sequence>MVKLYVLFALLAVAAAYPVPDANVVGFTSRSMYTSGMDQPAVQTFNVEYAVPVDPRYYSYYYPQHAMPVQTRHRRQIGFGGLGLGGMGLGGGMAGAQAQAQAQSQSMSNGMGMGGYGMPFGGLGGFGGIAPGFLIG</sequence>
<feature type="signal peptide" evidence="1">
    <location>
        <begin position="1"/>
        <end position="16"/>
    </location>
</feature>
<keyword evidence="3" id="KW-1185">Reference proteome</keyword>
<proteinExistence type="predicted"/>
<dbReference type="AlphaFoldDB" id="A0A8S1CL03"/>
<dbReference type="EMBL" id="CADEPI010000057">
    <property type="protein sequence ID" value="CAB3370949.1"/>
    <property type="molecule type" value="Genomic_DNA"/>
</dbReference>
<dbReference type="Proteomes" id="UP000494165">
    <property type="component" value="Unassembled WGS sequence"/>
</dbReference>
<organism evidence="2 3">
    <name type="scientific">Cloeon dipterum</name>
    <dbReference type="NCBI Taxonomy" id="197152"/>
    <lineage>
        <taxon>Eukaryota</taxon>
        <taxon>Metazoa</taxon>
        <taxon>Ecdysozoa</taxon>
        <taxon>Arthropoda</taxon>
        <taxon>Hexapoda</taxon>
        <taxon>Insecta</taxon>
        <taxon>Pterygota</taxon>
        <taxon>Palaeoptera</taxon>
        <taxon>Ephemeroptera</taxon>
        <taxon>Pisciforma</taxon>
        <taxon>Baetidae</taxon>
        <taxon>Cloeon</taxon>
    </lineage>
</organism>
<name>A0A8S1CL03_9INSE</name>
<protein>
    <submittedName>
        <fullName evidence="2">Uncharacterized protein</fullName>
    </submittedName>
</protein>
<evidence type="ECO:0000313" key="2">
    <source>
        <dbReference type="EMBL" id="CAB3370949.1"/>
    </source>
</evidence>